<dbReference type="Proteomes" id="UP000007962">
    <property type="component" value="Chromosome"/>
</dbReference>
<dbReference type="GO" id="GO:0000166">
    <property type="term" value="F:nucleotide binding"/>
    <property type="evidence" value="ECO:0007669"/>
    <property type="project" value="InterPro"/>
</dbReference>
<sequence length="427" mass="45290">MCGLSNRGVASFLRPLLGSRGGSESSVGFGANVEDYSGSAELVAVLDADAARIGEFRDTLLPAGYGPVAEYGADDVGRMLDETRPDVLLVTGPDHTHAGHVLAALERGVDVIAEKPMTSTAHDAARVLAAERASTARVRVTHNLRYTPRHRQIRRLIADGAIGRPTHVTLEYHVDTRHGASYFLRWNRTRAASGGLSIHKSCHHLDLINWLIGDLPASVVAHGAQNYFGPRSPHRPAPGDVDPYAAALSASGALPGADGVRRGLFDLAYREQYPQPMSLYDDEIDVEDTYLALVRYGGGAALAYSIDFSSPWEGYTLGISGTHGRIEATYGRERDGQPREGSDHIVHYPLFGSRSRIDVATGAGGHDGADALMRADLFGTPSAESAELGLAASTQQAAYAVAAGEAMWRSASTGAPVDVAALLEGEA</sequence>
<feature type="domain" description="Gfo/Idh/MocA-like oxidoreductase N-terminal" evidence="3">
    <location>
        <begin position="36"/>
        <end position="142"/>
    </location>
</feature>
<feature type="domain" description="Gfo/Idh/MocA-like oxidoreductase C-terminal" evidence="4">
    <location>
        <begin position="154"/>
        <end position="419"/>
    </location>
</feature>
<evidence type="ECO:0000313" key="6">
    <source>
        <dbReference type="Proteomes" id="UP000007962"/>
    </source>
</evidence>
<dbReference type="GO" id="GO:0016491">
    <property type="term" value="F:oxidoreductase activity"/>
    <property type="evidence" value="ECO:0007669"/>
    <property type="project" value="UniProtKB-KW"/>
</dbReference>
<dbReference type="InterPro" id="IPR000683">
    <property type="entry name" value="Gfo/Idh/MocA-like_OxRdtase_N"/>
</dbReference>
<evidence type="ECO:0000259" key="4">
    <source>
        <dbReference type="Pfam" id="PF02894"/>
    </source>
</evidence>
<dbReference type="AlphaFoldDB" id="C5BXW9"/>
<dbReference type="InterPro" id="IPR036291">
    <property type="entry name" value="NAD(P)-bd_dom_sf"/>
</dbReference>
<evidence type="ECO:0000256" key="2">
    <source>
        <dbReference type="ARBA" id="ARBA00023002"/>
    </source>
</evidence>
<dbReference type="eggNOG" id="COG0673">
    <property type="taxonomic scope" value="Bacteria"/>
</dbReference>
<evidence type="ECO:0000259" key="3">
    <source>
        <dbReference type="Pfam" id="PF01408"/>
    </source>
</evidence>
<dbReference type="Pfam" id="PF01408">
    <property type="entry name" value="GFO_IDH_MocA"/>
    <property type="match status" value="1"/>
</dbReference>
<dbReference type="SUPFAM" id="SSF51735">
    <property type="entry name" value="NAD(P)-binding Rossmann-fold domains"/>
    <property type="match status" value="1"/>
</dbReference>
<dbReference type="Gene3D" id="3.30.360.10">
    <property type="entry name" value="Dihydrodipicolinate Reductase, domain 2"/>
    <property type="match status" value="1"/>
</dbReference>
<dbReference type="STRING" id="471853.Bcav_0600"/>
<dbReference type="EMBL" id="CP001618">
    <property type="protein sequence ID" value="ACQ78863.1"/>
    <property type="molecule type" value="Genomic_DNA"/>
</dbReference>
<protein>
    <submittedName>
        <fullName evidence="5">Oxidoreductase domain protein</fullName>
    </submittedName>
</protein>
<dbReference type="KEGG" id="bcv:Bcav_0600"/>
<dbReference type="Pfam" id="PF02894">
    <property type="entry name" value="GFO_IDH_MocA_C"/>
    <property type="match status" value="1"/>
</dbReference>
<proteinExistence type="inferred from homology"/>
<dbReference type="PANTHER" id="PTHR43818:SF11">
    <property type="entry name" value="BCDNA.GH03377"/>
    <property type="match status" value="1"/>
</dbReference>
<dbReference type="HOGENOM" id="CLU_052304_0_0_11"/>
<dbReference type="PANTHER" id="PTHR43818">
    <property type="entry name" value="BCDNA.GH03377"/>
    <property type="match status" value="1"/>
</dbReference>
<dbReference type="InterPro" id="IPR050463">
    <property type="entry name" value="Gfo/Idh/MocA_oxidrdct_glycsds"/>
</dbReference>
<evidence type="ECO:0000256" key="1">
    <source>
        <dbReference type="ARBA" id="ARBA00010928"/>
    </source>
</evidence>
<comment type="similarity">
    <text evidence="1">Belongs to the Gfo/Idh/MocA family.</text>
</comment>
<evidence type="ECO:0000313" key="5">
    <source>
        <dbReference type="EMBL" id="ACQ78863.1"/>
    </source>
</evidence>
<dbReference type="InterPro" id="IPR004104">
    <property type="entry name" value="Gfo/Idh/MocA-like_OxRdtase_C"/>
</dbReference>
<reference evidence="5 6" key="1">
    <citation type="journal article" date="2009" name="Stand. Genomic Sci.">
        <title>Complete genome sequence of Beutenbergia cavernae type strain (HKI 0122).</title>
        <authorList>
            <person name="Land M."/>
            <person name="Pukall R."/>
            <person name="Abt B."/>
            <person name="Goker M."/>
            <person name="Rohde M."/>
            <person name="Glavina Del Rio T."/>
            <person name="Tice H."/>
            <person name="Copeland A."/>
            <person name="Cheng J.F."/>
            <person name="Lucas S."/>
            <person name="Chen F."/>
            <person name="Nolan M."/>
            <person name="Bruce D."/>
            <person name="Goodwin L."/>
            <person name="Pitluck S."/>
            <person name="Ivanova N."/>
            <person name="Mavromatis K."/>
            <person name="Ovchinnikova G."/>
            <person name="Pati A."/>
            <person name="Chen A."/>
            <person name="Palaniappan K."/>
            <person name="Hauser L."/>
            <person name="Chang Y.J."/>
            <person name="Jefferies C.C."/>
            <person name="Saunders E."/>
            <person name="Brettin T."/>
            <person name="Detter J.C."/>
            <person name="Han C."/>
            <person name="Chain P."/>
            <person name="Bristow J."/>
            <person name="Eisen J.A."/>
            <person name="Markowitz V."/>
            <person name="Hugenholtz P."/>
            <person name="Kyrpides N.C."/>
            <person name="Klenk H.P."/>
            <person name="Lapidus A."/>
        </authorList>
    </citation>
    <scope>NUCLEOTIDE SEQUENCE [LARGE SCALE GENOMIC DNA]</scope>
    <source>
        <strain evidence="6">ATCC BAA-8 / DSM 12333 / NBRC 16432</strain>
    </source>
</reference>
<name>C5BXW9_BEUC1</name>
<keyword evidence="2" id="KW-0560">Oxidoreductase</keyword>
<gene>
    <name evidence="5" type="ordered locus">Bcav_0600</name>
</gene>
<keyword evidence="6" id="KW-1185">Reference proteome</keyword>
<dbReference type="SUPFAM" id="SSF55347">
    <property type="entry name" value="Glyceraldehyde-3-phosphate dehydrogenase-like, C-terminal domain"/>
    <property type="match status" value="1"/>
</dbReference>
<organism evidence="5 6">
    <name type="scientific">Beutenbergia cavernae (strain ATCC BAA-8 / DSM 12333 / CCUG 43141 / JCM 11478 / NBRC 16432 / NCIMB 13614 / HKI 0122)</name>
    <dbReference type="NCBI Taxonomy" id="471853"/>
    <lineage>
        <taxon>Bacteria</taxon>
        <taxon>Bacillati</taxon>
        <taxon>Actinomycetota</taxon>
        <taxon>Actinomycetes</taxon>
        <taxon>Micrococcales</taxon>
        <taxon>Beutenbergiaceae</taxon>
        <taxon>Beutenbergia</taxon>
    </lineage>
</organism>
<accession>C5BXW9</accession>
<dbReference type="Gene3D" id="3.40.50.720">
    <property type="entry name" value="NAD(P)-binding Rossmann-like Domain"/>
    <property type="match status" value="1"/>
</dbReference>